<proteinExistence type="predicted"/>
<protein>
    <submittedName>
        <fullName evidence="1">Uncharacterized protein</fullName>
    </submittedName>
</protein>
<reference evidence="1 2" key="1">
    <citation type="journal article" date="2009" name="Nature">
        <title>The Sorghum bicolor genome and the diversification of grasses.</title>
        <authorList>
            <person name="Paterson A.H."/>
            <person name="Bowers J.E."/>
            <person name="Bruggmann R."/>
            <person name="Dubchak I."/>
            <person name="Grimwood J."/>
            <person name="Gundlach H."/>
            <person name="Haberer G."/>
            <person name="Hellsten U."/>
            <person name="Mitros T."/>
            <person name="Poliakov A."/>
            <person name="Schmutz J."/>
            <person name="Spannagl M."/>
            <person name="Tang H."/>
            <person name="Wang X."/>
            <person name="Wicker T."/>
            <person name="Bharti A.K."/>
            <person name="Chapman J."/>
            <person name="Feltus F.A."/>
            <person name="Gowik U."/>
            <person name="Grigoriev I.V."/>
            <person name="Lyons E."/>
            <person name="Maher C.A."/>
            <person name="Martis M."/>
            <person name="Narechania A."/>
            <person name="Otillar R.P."/>
            <person name="Penning B.W."/>
            <person name="Salamov A.A."/>
            <person name="Wang Y."/>
            <person name="Zhang L."/>
            <person name="Carpita N.C."/>
            <person name="Freeling M."/>
            <person name="Gingle A.R."/>
            <person name="Hash C.T."/>
            <person name="Keller B."/>
            <person name="Klein P."/>
            <person name="Kresovich S."/>
            <person name="McCann M.C."/>
            <person name="Ming R."/>
            <person name="Peterson D.G."/>
            <person name="Mehboob-ur-Rahman"/>
            <person name="Ware D."/>
            <person name="Westhoff P."/>
            <person name="Mayer K.F."/>
            <person name="Messing J."/>
            <person name="Rokhsar D.S."/>
        </authorList>
    </citation>
    <scope>NUCLEOTIDE SEQUENCE [LARGE SCALE GENOMIC DNA]</scope>
    <source>
        <strain evidence="2">cv. BTx623</strain>
    </source>
</reference>
<reference evidence="2" key="2">
    <citation type="journal article" date="2018" name="Plant J.">
        <title>The Sorghum bicolor reference genome: improved assembly, gene annotations, a transcriptome atlas, and signatures of genome organization.</title>
        <authorList>
            <person name="McCormick R.F."/>
            <person name="Truong S.K."/>
            <person name="Sreedasyam A."/>
            <person name="Jenkins J."/>
            <person name="Shu S."/>
            <person name="Sims D."/>
            <person name="Kennedy M."/>
            <person name="Amirebrahimi M."/>
            <person name="Weers B.D."/>
            <person name="McKinley B."/>
            <person name="Mattison A."/>
            <person name="Morishige D.T."/>
            <person name="Grimwood J."/>
            <person name="Schmutz J."/>
            <person name="Mullet J.E."/>
        </authorList>
    </citation>
    <scope>NUCLEOTIDE SEQUENCE [LARGE SCALE GENOMIC DNA]</scope>
    <source>
        <strain evidence="2">cv. BTx623</strain>
    </source>
</reference>
<dbReference type="Proteomes" id="UP000000768">
    <property type="component" value="Chromosome 2"/>
</dbReference>
<keyword evidence="2" id="KW-1185">Reference proteome</keyword>
<dbReference type="AlphaFoldDB" id="A0A1W0W414"/>
<organism evidence="1 2">
    <name type="scientific">Sorghum bicolor</name>
    <name type="common">Sorghum</name>
    <name type="synonym">Sorghum vulgare</name>
    <dbReference type="NCBI Taxonomy" id="4558"/>
    <lineage>
        <taxon>Eukaryota</taxon>
        <taxon>Viridiplantae</taxon>
        <taxon>Streptophyta</taxon>
        <taxon>Embryophyta</taxon>
        <taxon>Tracheophyta</taxon>
        <taxon>Spermatophyta</taxon>
        <taxon>Magnoliopsida</taxon>
        <taxon>Liliopsida</taxon>
        <taxon>Poales</taxon>
        <taxon>Poaceae</taxon>
        <taxon>PACMAD clade</taxon>
        <taxon>Panicoideae</taxon>
        <taxon>Andropogonodae</taxon>
        <taxon>Andropogoneae</taxon>
        <taxon>Sorghinae</taxon>
        <taxon>Sorghum</taxon>
    </lineage>
</organism>
<dbReference type="EMBL" id="CM000761">
    <property type="protein sequence ID" value="OQU89112.1"/>
    <property type="molecule type" value="Genomic_DNA"/>
</dbReference>
<dbReference type="Gramene" id="OQU89112">
    <property type="protein sequence ID" value="OQU89112"/>
    <property type="gene ID" value="SORBI_3002G148232"/>
</dbReference>
<name>A0A1W0W414_SORBI</name>
<evidence type="ECO:0000313" key="1">
    <source>
        <dbReference type="EMBL" id="OQU89112.1"/>
    </source>
</evidence>
<gene>
    <name evidence="1" type="ORF">SORBI_3002G148232</name>
</gene>
<dbReference type="InParanoid" id="A0A1W0W414"/>
<accession>A0A1W0W414</accession>
<sequence>MGGAPSPGGGHAHDVLVATTRCSNRSRSSSATRAVLPLPPLTTSTTSNTAARGAGFLSTTCKQCEPSLCVERARCAWQRCTTLCG</sequence>
<evidence type="ECO:0000313" key="2">
    <source>
        <dbReference type="Proteomes" id="UP000000768"/>
    </source>
</evidence>